<dbReference type="SUPFAM" id="SSF46785">
    <property type="entry name" value="Winged helix' DNA-binding domain"/>
    <property type="match status" value="1"/>
</dbReference>
<dbReference type="SMART" id="SM00347">
    <property type="entry name" value="HTH_MARR"/>
    <property type="match status" value="1"/>
</dbReference>
<dbReference type="InterPro" id="IPR036390">
    <property type="entry name" value="WH_DNA-bd_sf"/>
</dbReference>
<dbReference type="GO" id="GO:0003700">
    <property type="term" value="F:DNA-binding transcription factor activity"/>
    <property type="evidence" value="ECO:0007669"/>
    <property type="project" value="InterPro"/>
</dbReference>
<evidence type="ECO:0000256" key="1">
    <source>
        <dbReference type="SAM" id="MobiDB-lite"/>
    </source>
</evidence>
<dbReference type="EMBL" id="AOIQ01000021">
    <property type="protein sequence ID" value="ELZ08494.1"/>
    <property type="molecule type" value="Genomic_DNA"/>
</dbReference>
<dbReference type="Gene3D" id="1.10.10.10">
    <property type="entry name" value="Winged helix-like DNA-binding domain superfamily/Winged helix DNA-binding domain"/>
    <property type="match status" value="1"/>
</dbReference>
<protein>
    <recommendedName>
        <fullName evidence="2">HTH marR-type domain-containing protein</fullName>
    </recommendedName>
</protein>
<dbReference type="InterPro" id="IPR036388">
    <property type="entry name" value="WH-like_DNA-bd_sf"/>
</dbReference>
<dbReference type="InterPro" id="IPR011991">
    <property type="entry name" value="ArsR-like_HTH"/>
</dbReference>
<dbReference type="PATRIC" id="fig|1227490.4.peg.2878"/>
<dbReference type="OrthoDB" id="240669at2157"/>
<evidence type="ECO:0000313" key="4">
    <source>
        <dbReference type="Proteomes" id="UP000011560"/>
    </source>
</evidence>
<feature type="domain" description="HTH marR-type" evidence="2">
    <location>
        <begin position="386"/>
        <end position="480"/>
    </location>
</feature>
<feature type="compositionally biased region" description="Acidic residues" evidence="1">
    <location>
        <begin position="491"/>
        <end position="510"/>
    </location>
</feature>
<dbReference type="Proteomes" id="UP000011560">
    <property type="component" value="Unassembled WGS sequence"/>
</dbReference>
<dbReference type="STRING" id="1227490.C479_14183"/>
<evidence type="ECO:0000259" key="2">
    <source>
        <dbReference type="SMART" id="SM00347"/>
    </source>
</evidence>
<dbReference type="Pfam" id="PF25227">
    <property type="entry name" value="DUF7845"/>
    <property type="match status" value="1"/>
</dbReference>
<dbReference type="Pfam" id="PF13412">
    <property type="entry name" value="HTH_24"/>
    <property type="match status" value="1"/>
</dbReference>
<feature type="region of interest" description="Disordered" evidence="1">
    <location>
        <begin position="469"/>
        <end position="510"/>
    </location>
</feature>
<sequence length="553" mass="63418">MSSEASAPGNVDDVTGTERDQFPEPRAHGAAVMNHFSDLEGKLSDPSHERGTLYDQALAYWREHIGDPENQPYLAVEDFDAGWLGSDRQHAIVAKSSGWKAGYGHGDDYTQYYEQHLMLREVREDENGELELTEPALSANVNIQPQFRDMVYKSGDALECPYGDGTRVVCQTTWAEDPYEIERRMYDILRAVYGPDVIDLDDRVHDARRAAKAEAHIRFRIGKKAAAIETIEQSKQLVAWGGEAEIDAYQKRIQEGWLEARVSNDRWHLLGFDHQPFDTEVKLYQAAAWFKKPKTSPYHHPKLEASFDGVNEGKLPHIEQWDEIMDYLRNIVATHARWAGIERSDLVADDFFDGPHCAPYEFEKPTGRRRMLRRRYEDLATDIYREALKESTTSVYDILRVIAEHDGATYDELEERTGLARSTIRYHVARLAESGVVKRLSNPVLVVFVSQVVLERAREILREVRPEDMADDMDARAEERRERREERSETDSDQEDSVDETASDAASDPDEIGFRYLSELAASIHDVAHRVDRDELDDRDVRVRADELPPPLR</sequence>
<gene>
    <name evidence="3" type="ORF">C479_14183</name>
</gene>
<feature type="region of interest" description="Disordered" evidence="1">
    <location>
        <begin position="528"/>
        <end position="553"/>
    </location>
</feature>
<dbReference type="InterPro" id="IPR057167">
    <property type="entry name" value="DUF7845"/>
</dbReference>
<dbReference type="AlphaFoldDB" id="M0BFV1"/>
<organism evidence="3 4">
    <name type="scientific">Halovivax asiaticus JCM 14624</name>
    <dbReference type="NCBI Taxonomy" id="1227490"/>
    <lineage>
        <taxon>Archaea</taxon>
        <taxon>Methanobacteriati</taxon>
        <taxon>Methanobacteriota</taxon>
        <taxon>Stenosarchaea group</taxon>
        <taxon>Halobacteria</taxon>
        <taxon>Halobacteriales</taxon>
        <taxon>Natrialbaceae</taxon>
        <taxon>Halovivax</taxon>
    </lineage>
</organism>
<accession>M0BFV1</accession>
<feature type="compositionally biased region" description="Basic and acidic residues" evidence="1">
    <location>
        <begin position="469"/>
        <end position="490"/>
    </location>
</feature>
<dbReference type="RefSeq" id="WP_007703914.1">
    <property type="nucleotide sequence ID" value="NZ_AOIQ01000021.1"/>
</dbReference>
<reference evidence="3 4" key="1">
    <citation type="journal article" date="2014" name="PLoS Genet.">
        <title>Phylogenetically driven sequencing of extremely halophilic archaea reveals strategies for static and dynamic osmo-response.</title>
        <authorList>
            <person name="Becker E.A."/>
            <person name="Seitzer P.M."/>
            <person name="Tritt A."/>
            <person name="Larsen D."/>
            <person name="Krusor M."/>
            <person name="Yao A.I."/>
            <person name="Wu D."/>
            <person name="Madern D."/>
            <person name="Eisen J.A."/>
            <person name="Darling A.E."/>
            <person name="Facciotti M.T."/>
        </authorList>
    </citation>
    <scope>NUCLEOTIDE SEQUENCE [LARGE SCALE GENOMIC DNA]</scope>
    <source>
        <strain evidence="3 4">JCM 14624</strain>
    </source>
</reference>
<proteinExistence type="predicted"/>
<name>M0BFV1_9EURY</name>
<evidence type="ECO:0000313" key="3">
    <source>
        <dbReference type="EMBL" id="ELZ08494.1"/>
    </source>
</evidence>
<feature type="region of interest" description="Disordered" evidence="1">
    <location>
        <begin position="1"/>
        <end position="23"/>
    </location>
</feature>
<dbReference type="CDD" id="cd00090">
    <property type="entry name" value="HTH_ARSR"/>
    <property type="match status" value="1"/>
</dbReference>
<comment type="caution">
    <text evidence="3">The sequence shown here is derived from an EMBL/GenBank/DDBJ whole genome shotgun (WGS) entry which is preliminary data.</text>
</comment>
<keyword evidence="4" id="KW-1185">Reference proteome</keyword>
<dbReference type="InterPro" id="IPR000835">
    <property type="entry name" value="HTH_MarR-typ"/>
</dbReference>